<dbReference type="EC" id="2.7.1.161" evidence="5"/>
<keyword evidence="9" id="KW-0808">Transferase</keyword>
<evidence type="ECO:0000256" key="12">
    <source>
        <dbReference type="ARBA" id="ARBA00022777"/>
    </source>
</evidence>
<dbReference type="Gene3D" id="1.10.10.10">
    <property type="entry name" value="Winged helix-like DNA-binding domain superfamily/Winged helix DNA-binding domain"/>
    <property type="match status" value="1"/>
</dbReference>
<evidence type="ECO:0000313" key="20">
    <source>
        <dbReference type="Proteomes" id="UP000278149"/>
    </source>
</evidence>
<comment type="similarity">
    <text evidence="4">Belongs to the archaeal riboflavin kinase family.</text>
</comment>
<feature type="domain" description="Riboflavin kinase" evidence="18">
    <location>
        <begin position="99"/>
        <end position="220"/>
    </location>
</feature>
<dbReference type="InterPro" id="IPR023602">
    <property type="entry name" value="Riboflavin_kinase_CTP-dep"/>
</dbReference>
<evidence type="ECO:0000256" key="16">
    <source>
        <dbReference type="ARBA" id="ARBA00033116"/>
    </source>
</evidence>
<keyword evidence="12" id="KW-0418">Kinase</keyword>
<comment type="pathway">
    <text evidence="3">Cofactor biosynthesis; FMN biosynthesis; FMN from riboflavin (CTP route): step 1/1.</text>
</comment>
<dbReference type="PANTHER" id="PTHR40706">
    <property type="entry name" value="RIBOFLAVIN KINASE"/>
    <property type="match status" value="1"/>
</dbReference>
<evidence type="ECO:0000256" key="13">
    <source>
        <dbReference type="ARBA" id="ARBA00022842"/>
    </source>
</evidence>
<dbReference type="RefSeq" id="WP_125740530.1">
    <property type="nucleotide sequence ID" value="NZ_RCOR01000006.1"/>
</dbReference>
<keyword evidence="11" id="KW-0547">Nucleotide-binding</keyword>
<comment type="function">
    <text evidence="2">Catalyzes the CTP-dependent phosphorylation of riboflavin (vitamin B2) to form flavin mononucleotide (FMN).</text>
</comment>
<comment type="catalytic activity">
    <reaction evidence="17">
        <text>riboflavin + CTP = CDP + FMN + H(+)</text>
        <dbReference type="Rhea" id="RHEA:25021"/>
        <dbReference type="ChEBI" id="CHEBI:15378"/>
        <dbReference type="ChEBI" id="CHEBI:37563"/>
        <dbReference type="ChEBI" id="CHEBI:57986"/>
        <dbReference type="ChEBI" id="CHEBI:58069"/>
        <dbReference type="ChEBI" id="CHEBI:58210"/>
        <dbReference type="EC" id="2.7.1.161"/>
    </reaction>
</comment>
<evidence type="ECO:0000256" key="3">
    <source>
        <dbReference type="ARBA" id="ARBA00005219"/>
    </source>
</evidence>
<dbReference type="EMBL" id="RCOR01000006">
    <property type="protein sequence ID" value="RSN70594.1"/>
    <property type="molecule type" value="Genomic_DNA"/>
</dbReference>
<dbReference type="Gene3D" id="2.40.30.30">
    <property type="entry name" value="Riboflavin kinase-like"/>
    <property type="match status" value="1"/>
</dbReference>
<gene>
    <name evidence="19" type="ORF">D9Q81_00885</name>
</gene>
<evidence type="ECO:0000256" key="14">
    <source>
        <dbReference type="ARBA" id="ARBA00029789"/>
    </source>
</evidence>
<comment type="caution">
    <text evidence="19">The sequence shown here is derived from an EMBL/GenBank/DDBJ whole genome shotgun (WGS) entry which is preliminary data.</text>
</comment>
<dbReference type="AlphaFoldDB" id="A0A429GA02"/>
<evidence type="ECO:0000256" key="10">
    <source>
        <dbReference type="ARBA" id="ARBA00022723"/>
    </source>
</evidence>
<comment type="cofactor">
    <cofactor evidence="1">
        <name>Mg(2+)</name>
        <dbReference type="ChEBI" id="CHEBI:18420"/>
    </cofactor>
</comment>
<evidence type="ECO:0000256" key="4">
    <source>
        <dbReference type="ARBA" id="ARBA00006428"/>
    </source>
</evidence>
<evidence type="ECO:0000256" key="15">
    <source>
        <dbReference type="ARBA" id="ARBA00030544"/>
    </source>
</evidence>
<evidence type="ECO:0000256" key="8">
    <source>
        <dbReference type="ARBA" id="ARBA00022643"/>
    </source>
</evidence>
<evidence type="ECO:0000256" key="1">
    <source>
        <dbReference type="ARBA" id="ARBA00001946"/>
    </source>
</evidence>
<sequence length="225" mass="25660">MELMADRMDPFVTYLIVTLALLGATKRPVKVTELGKHMGVSRATLSRWVSRAEELGFIKVSSKKVQFILLSDKSLDFLLSLKESLEGVEWGEVVIMGEVFSGMGEGAYYMSRKGYSSAFAKMIGYEPYPGTLNLRVSAEDTRKIDDWRRRVMPKVVQGFSEEGRTFGEVEVYPVKINSEIEAYSIFPRRRHYGFDVLEIIHKENLRKLLGLKDGDFIAITLKKWS</sequence>
<proteinExistence type="inferred from homology"/>
<evidence type="ECO:0000256" key="17">
    <source>
        <dbReference type="ARBA" id="ARBA00047857"/>
    </source>
</evidence>
<evidence type="ECO:0000256" key="11">
    <source>
        <dbReference type="ARBA" id="ARBA00022741"/>
    </source>
</evidence>
<dbReference type="Pfam" id="PF01982">
    <property type="entry name" value="CTP-dep_RFKase"/>
    <property type="match status" value="1"/>
</dbReference>
<evidence type="ECO:0000256" key="7">
    <source>
        <dbReference type="ARBA" id="ARBA00022630"/>
    </source>
</evidence>
<evidence type="ECO:0000259" key="18">
    <source>
        <dbReference type="Pfam" id="PF01982"/>
    </source>
</evidence>
<dbReference type="GO" id="GO:0009231">
    <property type="term" value="P:riboflavin biosynthetic process"/>
    <property type="evidence" value="ECO:0007669"/>
    <property type="project" value="InterPro"/>
</dbReference>
<evidence type="ECO:0000256" key="2">
    <source>
        <dbReference type="ARBA" id="ARBA00003072"/>
    </source>
</evidence>
<dbReference type="GO" id="GO:0009398">
    <property type="term" value="P:FMN biosynthetic process"/>
    <property type="evidence" value="ECO:0007669"/>
    <property type="project" value="UniProtKB-UniPathway"/>
</dbReference>
<protein>
    <recommendedName>
        <fullName evidence="6">Riboflavin kinase</fullName>
        <ecNumber evidence="5">2.7.1.161</ecNumber>
    </recommendedName>
    <alternativeName>
        <fullName evidence="15">CTP-dependent riboflavin kinase</fullName>
    </alternativeName>
    <alternativeName>
        <fullName evidence="16">CTP:riboflavin 5'-phosphotransferase</fullName>
    </alternativeName>
    <alternativeName>
        <fullName evidence="14">Flavokinase</fullName>
    </alternativeName>
</protein>
<accession>A0A429GA02</accession>
<dbReference type="GO" id="GO:0046872">
    <property type="term" value="F:metal ion binding"/>
    <property type="evidence" value="ECO:0007669"/>
    <property type="project" value="UniProtKB-KW"/>
</dbReference>
<dbReference type="UniPathway" id="UPA00276">
    <property type="reaction ID" value="UER00929"/>
</dbReference>
<keyword evidence="13" id="KW-0460">Magnesium</keyword>
<dbReference type="InterPro" id="IPR036390">
    <property type="entry name" value="WH_DNA-bd_sf"/>
</dbReference>
<evidence type="ECO:0000256" key="9">
    <source>
        <dbReference type="ARBA" id="ARBA00022679"/>
    </source>
</evidence>
<keyword evidence="7" id="KW-0285">Flavoprotein</keyword>
<evidence type="ECO:0000313" key="19">
    <source>
        <dbReference type="EMBL" id="RSN70594.1"/>
    </source>
</evidence>
<dbReference type="PANTHER" id="PTHR40706:SF1">
    <property type="entry name" value="RIBOFLAVIN KINASE"/>
    <property type="match status" value="1"/>
</dbReference>
<dbReference type="InterPro" id="IPR036388">
    <property type="entry name" value="WH-like_DNA-bd_sf"/>
</dbReference>
<organism evidence="19 20">
    <name type="scientific">Candidatus Korarchaeum cryptofilum</name>
    <dbReference type="NCBI Taxonomy" id="498846"/>
    <lineage>
        <taxon>Archaea</taxon>
        <taxon>Thermoproteota</taxon>
        <taxon>Candidatus Korarchaeia</taxon>
        <taxon>Candidatus Korarchaeales</taxon>
        <taxon>Candidatus Korarchaeaceae</taxon>
        <taxon>Candidatus Korarchaeum</taxon>
    </lineage>
</organism>
<evidence type="ECO:0000256" key="5">
    <source>
        <dbReference type="ARBA" id="ARBA00011987"/>
    </source>
</evidence>
<name>A0A429GA02_9CREN</name>
<keyword evidence="10" id="KW-0479">Metal-binding</keyword>
<dbReference type="GO" id="GO:0003700">
    <property type="term" value="F:DNA-binding transcription factor activity"/>
    <property type="evidence" value="ECO:0007669"/>
    <property type="project" value="InterPro"/>
</dbReference>
<dbReference type="SUPFAM" id="SSF46785">
    <property type="entry name" value="Winged helix' DNA-binding domain"/>
    <property type="match status" value="1"/>
</dbReference>
<dbReference type="SUPFAM" id="SSF82114">
    <property type="entry name" value="Riboflavin kinase-like"/>
    <property type="match status" value="1"/>
</dbReference>
<keyword evidence="8" id="KW-0288">FMN</keyword>
<dbReference type="GO" id="GO:0008531">
    <property type="term" value="F:riboflavin kinase activity"/>
    <property type="evidence" value="ECO:0007669"/>
    <property type="project" value="InterPro"/>
</dbReference>
<evidence type="ECO:0000256" key="6">
    <source>
        <dbReference type="ARBA" id="ARBA00017394"/>
    </source>
</evidence>
<dbReference type="InterPro" id="IPR023465">
    <property type="entry name" value="Riboflavin_kinase_dom_sf"/>
</dbReference>
<reference evidence="19 20" key="1">
    <citation type="submission" date="2018-10" db="EMBL/GenBank/DDBJ databases">
        <title>Co-occurring genomic capacity for anaerobic methane metabolism and dissimilatory sulfite reduction discovered in the Korarchaeota.</title>
        <authorList>
            <person name="Mckay L.J."/>
            <person name="Dlakic M."/>
            <person name="Fields M.W."/>
            <person name="Delmont T.O."/>
            <person name="Eren A.M."/>
            <person name="Jay Z.J."/>
            <person name="Klingelsmith K.B."/>
            <person name="Rusch D.B."/>
            <person name="Inskeep W.P."/>
        </authorList>
    </citation>
    <scope>NUCLEOTIDE SEQUENCE [LARGE SCALE GENOMIC DNA]</scope>
    <source>
        <strain evidence="19 20">WS</strain>
    </source>
</reference>
<dbReference type="GO" id="GO:0000166">
    <property type="term" value="F:nucleotide binding"/>
    <property type="evidence" value="ECO:0007669"/>
    <property type="project" value="UniProtKB-KW"/>
</dbReference>
<dbReference type="InterPro" id="IPR039063">
    <property type="entry name" value="RibK_CTP-dep"/>
</dbReference>
<dbReference type="Proteomes" id="UP000278149">
    <property type="component" value="Unassembled WGS sequence"/>
</dbReference>